<comment type="caution">
    <text evidence="2">The sequence shown here is derived from an EMBL/GenBank/DDBJ whole genome shotgun (WGS) entry which is preliminary data.</text>
</comment>
<evidence type="ECO:0000259" key="1">
    <source>
        <dbReference type="Pfam" id="PF00149"/>
    </source>
</evidence>
<gene>
    <name evidence="2" type="ORF">MGEO_20210</name>
</gene>
<dbReference type="AlphaFoldDB" id="A0A1X4N985"/>
<dbReference type="Pfam" id="PF00149">
    <property type="entry name" value="Metallophos"/>
    <property type="match status" value="1"/>
</dbReference>
<name>A0A1X4N985_9RHOB</name>
<dbReference type="GO" id="GO:0016787">
    <property type="term" value="F:hydrolase activity"/>
    <property type="evidence" value="ECO:0007669"/>
    <property type="project" value="InterPro"/>
</dbReference>
<keyword evidence="3" id="KW-1185">Reference proteome</keyword>
<dbReference type="InterPro" id="IPR004843">
    <property type="entry name" value="Calcineurin-like_PHP"/>
</dbReference>
<dbReference type="PANTHER" id="PTHR43143">
    <property type="entry name" value="METALLOPHOSPHOESTERASE, CALCINEURIN SUPERFAMILY"/>
    <property type="match status" value="1"/>
</dbReference>
<dbReference type="STRING" id="1123756.MGEO_20210"/>
<dbReference type="PANTHER" id="PTHR43143:SF1">
    <property type="entry name" value="SERINE_THREONINE-PROTEIN PHOSPHATASE CPPED1"/>
    <property type="match status" value="1"/>
</dbReference>
<feature type="domain" description="Calcineurin-like phosphoesterase" evidence="1">
    <location>
        <begin position="16"/>
        <end position="203"/>
    </location>
</feature>
<sequence length="295" mass="32648">MISDLNGSYGSTDYSGDVPRAVQATIDLEPDLVLSTGDMVAGQRRPHLSESEVRAMWRAFHAAVSDPLAAAGIPLAVTPGNHDGSAYPGFEMERDIYRQEWIARRPDLRYVEADTYPFFYAFDIGPARIVSLDATRVGRLDEAQMQALGTAFDGAGPARIVFSHIPLWPFAQERETEIIGDPELETLLEDADIDLHLSGHHHVFYPGYLEQFAVVSQAELGGGARRLIGTNERSARSITLLEISASGAIQISAFRAPDFKKRINMRGLPERIITRDRVIRRIDKTDASGVELKQE</sequence>
<evidence type="ECO:0000313" key="2">
    <source>
        <dbReference type="EMBL" id="OSQ42898.1"/>
    </source>
</evidence>
<dbReference type="Gene3D" id="3.60.21.10">
    <property type="match status" value="1"/>
</dbReference>
<dbReference type="InterPro" id="IPR051918">
    <property type="entry name" value="STPP_CPPED1"/>
</dbReference>
<accession>A0A1X4N985</accession>
<dbReference type="EMBL" id="JFKC01000041">
    <property type="protein sequence ID" value="OSQ42898.1"/>
    <property type="molecule type" value="Genomic_DNA"/>
</dbReference>
<protein>
    <recommendedName>
        <fullName evidence="1">Calcineurin-like phosphoesterase domain-containing protein</fullName>
    </recommendedName>
</protein>
<dbReference type="Proteomes" id="UP000193926">
    <property type="component" value="Unassembled WGS sequence"/>
</dbReference>
<dbReference type="RefSeq" id="WP_158091071.1">
    <property type="nucleotide sequence ID" value="NZ_JFKC01000041.1"/>
</dbReference>
<dbReference type="InterPro" id="IPR029052">
    <property type="entry name" value="Metallo-depent_PP-like"/>
</dbReference>
<dbReference type="SUPFAM" id="SSF56300">
    <property type="entry name" value="Metallo-dependent phosphatases"/>
    <property type="match status" value="1"/>
</dbReference>
<evidence type="ECO:0000313" key="3">
    <source>
        <dbReference type="Proteomes" id="UP000193926"/>
    </source>
</evidence>
<reference evidence="2 3" key="1">
    <citation type="submission" date="2014-03" db="EMBL/GenBank/DDBJ databases">
        <title>The draft genome sequence of Marivita geojedonensis KCTC 23882.</title>
        <authorList>
            <person name="Lai Q."/>
            <person name="Shao Z."/>
        </authorList>
    </citation>
    <scope>NUCLEOTIDE SEQUENCE [LARGE SCALE GENOMIC DNA]</scope>
    <source>
        <strain evidence="2 3">DPG-138</strain>
    </source>
</reference>
<proteinExistence type="predicted"/>
<dbReference type="OrthoDB" id="651281at2"/>
<organism evidence="2 3">
    <name type="scientific">Marivita geojedonensis</name>
    <dbReference type="NCBI Taxonomy" id="1123756"/>
    <lineage>
        <taxon>Bacteria</taxon>
        <taxon>Pseudomonadati</taxon>
        <taxon>Pseudomonadota</taxon>
        <taxon>Alphaproteobacteria</taxon>
        <taxon>Rhodobacterales</taxon>
        <taxon>Roseobacteraceae</taxon>
        <taxon>Marivita</taxon>
    </lineage>
</organism>